<evidence type="ECO:0000313" key="2">
    <source>
        <dbReference type="Proteomes" id="UP000297910"/>
    </source>
</evidence>
<evidence type="ECO:0000313" key="1">
    <source>
        <dbReference type="EMBL" id="TGO29668.1"/>
    </source>
</evidence>
<gene>
    <name evidence="1" type="ORF">BPAE_0012g00220</name>
</gene>
<dbReference type="AlphaFoldDB" id="A0A4Z1G147"/>
<name>A0A4Z1G147_9HELO</name>
<proteinExistence type="predicted"/>
<dbReference type="EMBL" id="PQXI01000012">
    <property type="protein sequence ID" value="TGO29668.1"/>
    <property type="molecule type" value="Genomic_DNA"/>
</dbReference>
<organism evidence="1 2">
    <name type="scientific">Botrytis paeoniae</name>
    <dbReference type="NCBI Taxonomy" id="278948"/>
    <lineage>
        <taxon>Eukaryota</taxon>
        <taxon>Fungi</taxon>
        <taxon>Dikarya</taxon>
        <taxon>Ascomycota</taxon>
        <taxon>Pezizomycotina</taxon>
        <taxon>Leotiomycetes</taxon>
        <taxon>Helotiales</taxon>
        <taxon>Sclerotiniaceae</taxon>
        <taxon>Botrytis</taxon>
    </lineage>
</organism>
<keyword evidence="2" id="KW-1185">Reference proteome</keyword>
<accession>A0A4Z1G147</accession>
<reference evidence="1 2" key="1">
    <citation type="submission" date="2017-12" db="EMBL/GenBank/DDBJ databases">
        <title>Comparative genomics of Botrytis spp.</title>
        <authorList>
            <person name="Valero-Jimenez C.A."/>
            <person name="Tapia P."/>
            <person name="Veloso J."/>
            <person name="Silva-Moreno E."/>
            <person name="Staats M."/>
            <person name="Valdes J.H."/>
            <person name="Van Kan J.A.L."/>
        </authorList>
    </citation>
    <scope>NUCLEOTIDE SEQUENCE [LARGE SCALE GENOMIC DNA]</scope>
    <source>
        <strain evidence="1 2">Bp0003</strain>
    </source>
</reference>
<dbReference type="Proteomes" id="UP000297910">
    <property type="component" value="Unassembled WGS sequence"/>
</dbReference>
<protein>
    <submittedName>
        <fullName evidence="1">Uncharacterized protein</fullName>
    </submittedName>
</protein>
<comment type="caution">
    <text evidence="1">The sequence shown here is derived from an EMBL/GenBank/DDBJ whole genome shotgun (WGS) entry which is preliminary data.</text>
</comment>
<sequence length="160" mass="18055">MSYEPPIFKKHPLLNAFTSPATPCLPYNKFRRYQAQMIRHQDEHLYEVQQGSVILAVYFLSNPSTLSSVGANVRNLKKVSLGLYRSNDSDIFSFEMKEYTMWLSRLRQLNPTFKSQGQASQHSSHGIILYSSITLKSTSISPWLVGQGFLSACNQSLSGA</sequence>